<name>A0AAE3T1V4_9BURK</name>
<dbReference type="AlphaFoldDB" id="A0AAE3T1V4"/>
<organism evidence="4 5">
    <name type="scientific">Xenophilus arseniciresistens</name>
    <dbReference type="NCBI Taxonomy" id="1283306"/>
    <lineage>
        <taxon>Bacteria</taxon>
        <taxon>Pseudomonadati</taxon>
        <taxon>Pseudomonadota</taxon>
        <taxon>Betaproteobacteria</taxon>
        <taxon>Burkholderiales</taxon>
        <taxon>Comamonadaceae</taxon>
        <taxon>Xenophilus</taxon>
    </lineage>
</organism>
<feature type="region of interest" description="Disordered" evidence="2">
    <location>
        <begin position="80"/>
        <end position="103"/>
    </location>
</feature>
<sequence>MSALSSSFALSDIEAEIRRLTREREALQEQRQKLRVEELKTLADAYARKLQAAGFSVAEGLAALRPYASVRLQAAPDAGAAPAASAAPAAPAPAAASPAASAQPPQRAALSLGLDALHNRAAQVLGDDAHRWLRRAHSLLGGQTPLQLASTPQGLERVHALLAAYARGA</sequence>
<dbReference type="RefSeq" id="WP_271429573.1">
    <property type="nucleotide sequence ID" value="NZ_JAQIPB010000009.1"/>
</dbReference>
<dbReference type="Proteomes" id="UP001212602">
    <property type="component" value="Unassembled WGS sequence"/>
</dbReference>
<keyword evidence="1" id="KW-0175">Coiled coil</keyword>
<evidence type="ECO:0000259" key="3">
    <source>
        <dbReference type="Pfam" id="PF09722"/>
    </source>
</evidence>
<proteinExistence type="predicted"/>
<keyword evidence="5" id="KW-1185">Reference proteome</keyword>
<dbReference type="Pfam" id="PF09722">
    <property type="entry name" value="Xre_MbcA_ParS_C"/>
    <property type="match status" value="1"/>
</dbReference>
<evidence type="ECO:0000313" key="5">
    <source>
        <dbReference type="Proteomes" id="UP001212602"/>
    </source>
</evidence>
<evidence type="ECO:0000256" key="1">
    <source>
        <dbReference type="SAM" id="Coils"/>
    </source>
</evidence>
<comment type="caution">
    <text evidence="4">The sequence shown here is derived from an EMBL/GenBank/DDBJ whole genome shotgun (WGS) entry which is preliminary data.</text>
</comment>
<dbReference type="EMBL" id="JAQIPB010000009">
    <property type="protein sequence ID" value="MDA7418356.1"/>
    <property type="molecule type" value="Genomic_DNA"/>
</dbReference>
<feature type="domain" description="Antitoxin Xre/MbcA/ParS-like toxin-binding" evidence="3">
    <location>
        <begin position="121"/>
        <end position="166"/>
    </location>
</feature>
<gene>
    <name evidence="4" type="ORF">PGB34_18465</name>
</gene>
<reference evidence="4" key="1">
    <citation type="submission" date="2023-01" db="EMBL/GenBank/DDBJ databases">
        <title>Xenophilus mangrovi sp. nov., isolated from soil of Mangrove nature reserve.</title>
        <authorList>
            <person name="Xu S."/>
            <person name="Liu Z."/>
            <person name="Xu Y."/>
        </authorList>
    </citation>
    <scope>NUCLEOTIDE SEQUENCE</scope>
    <source>
        <strain evidence="4">YW8</strain>
    </source>
</reference>
<dbReference type="InterPro" id="IPR024467">
    <property type="entry name" value="Xre/MbcA/ParS-like_toxin-bd"/>
</dbReference>
<accession>A0AAE3T1V4</accession>
<evidence type="ECO:0000256" key="2">
    <source>
        <dbReference type="SAM" id="MobiDB-lite"/>
    </source>
</evidence>
<protein>
    <submittedName>
        <fullName evidence="4">MbcA/ParS/Xre antitoxin family protein</fullName>
    </submittedName>
</protein>
<feature type="coiled-coil region" evidence="1">
    <location>
        <begin position="10"/>
        <end position="40"/>
    </location>
</feature>
<evidence type="ECO:0000313" key="4">
    <source>
        <dbReference type="EMBL" id="MDA7418356.1"/>
    </source>
</evidence>